<sequence>MGTGSSVEDGGLYGLGDYHLGPLEPDTIGRPNGAQRQPMNTPEKGEKFDLVNFYLNNGPPSSGSISTHSTPARQVSGLSAATSATNYLQAKQSGYRGTSFISSYSTGTNYLEKKGGESTSHGSADAEKLVALGSFLTGGGSNGSDYQAGRVNREPTKRSDAPNPGKSILSGTPTAASKEEEKKNGVRFPTHRNTATTVRKAHSPPPPSVLQAENSSNDSSYSKRESSNKTIAQKVEEGGKRRRQRGRRVSFK</sequence>
<feature type="region of interest" description="Disordered" evidence="1">
    <location>
        <begin position="1"/>
        <end position="77"/>
    </location>
</feature>
<evidence type="ECO:0000313" key="2">
    <source>
        <dbReference type="EMBL" id="CAD2213651.1"/>
    </source>
</evidence>
<feature type="compositionally biased region" description="Polar residues" evidence="1">
    <location>
        <begin position="211"/>
        <end position="220"/>
    </location>
</feature>
<name>A0A7G2C3D0_9TRYP</name>
<reference evidence="2 3" key="1">
    <citation type="submission" date="2020-08" db="EMBL/GenBank/DDBJ databases">
        <authorList>
            <person name="Newling K."/>
            <person name="Davey J."/>
            <person name="Forrester S."/>
        </authorList>
    </citation>
    <scope>NUCLEOTIDE SEQUENCE [LARGE SCALE GENOMIC DNA]</scope>
    <source>
        <strain evidence="3">Crithidia deanei Carvalho (ATCC PRA-265)</strain>
    </source>
</reference>
<organism evidence="2 3">
    <name type="scientific">Angomonas deanei</name>
    <dbReference type="NCBI Taxonomy" id="59799"/>
    <lineage>
        <taxon>Eukaryota</taxon>
        <taxon>Discoba</taxon>
        <taxon>Euglenozoa</taxon>
        <taxon>Kinetoplastea</taxon>
        <taxon>Metakinetoplastina</taxon>
        <taxon>Trypanosomatida</taxon>
        <taxon>Trypanosomatidae</taxon>
        <taxon>Strigomonadinae</taxon>
        <taxon>Angomonas</taxon>
    </lineage>
</organism>
<feature type="compositionally biased region" description="Basic and acidic residues" evidence="1">
    <location>
        <begin position="151"/>
        <end position="160"/>
    </location>
</feature>
<evidence type="ECO:0000256" key="1">
    <source>
        <dbReference type="SAM" id="MobiDB-lite"/>
    </source>
</evidence>
<keyword evidence="3" id="KW-1185">Reference proteome</keyword>
<protein>
    <submittedName>
        <fullName evidence="2">Uncharacterized protein</fullName>
    </submittedName>
</protein>
<feature type="compositionally biased region" description="Basic residues" evidence="1">
    <location>
        <begin position="240"/>
        <end position="252"/>
    </location>
</feature>
<proteinExistence type="predicted"/>
<dbReference type="VEuPathDB" id="TriTrypDB:ADEAN_000109400"/>
<gene>
    <name evidence="2" type="ORF">ADEAN_000109400</name>
</gene>
<feature type="region of interest" description="Disordered" evidence="1">
    <location>
        <begin position="134"/>
        <end position="252"/>
    </location>
</feature>
<feature type="compositionally biased region" description="Polar residues" evidence="1">
    <location>
        <begin position="54"/>
        <end position="77"/>
    </location>
</feature>
<dbReference type="Proteomes" id="UP000515908">
    <property type="component" value="Chromosome 02"/>
</dbReference>
<dbReference type="EMBL" id="LR877146">
    <property type="protein sequence ID" value="CAD2213651.1"/>
    <property type="molecule type" value="Genomic_DNA"/>
</dbReference>
<dbReference type="AlphaFoldDB" id="A0A7G2C3D0"/>
<evidence type="ECO:0000313" key="3">
    <source>
        <dbReference type="Proteomes" id="UP000515908"/>
    </source>
</evidence>
<accession>A0A7G2C3D0</accession>